<reference evidence="2 3" key="1">
    <citation type="submission" date="2018-08" db="EMBL/GenBank/DDBJ databases">
        <title>Genomic Encyclopedia of Type Strains, Phase IV (KMG-IV): sequencing the most valuable type-strain genomes for metagenomic binning, comparative biology and taxonomic classification.</title>
        <authorList>
            <person name="Goeker M."/>
        </authorList>
    </citation>
    <scope>NUCLEOTIDE SEQUENCE [LARGE SCALE GENOMIC DNA]</scope>
    <source>
        <strain evidence="2 3">DSM 25527</strain>
    </source>
</reference>
<keyword evidence="2" id="KW-0378">Hydrolase</keyword>
<evidence type="ECO:0000313" key="2">
    <source>
        <dbReference type="EMBL" id="RIA37939.1"/>
    </source>
</evidence>
<dbReference type="Gene3D" id="1.10.390.10">
    <property type="entry name" value="Neutral Protease Domain 2"/>
    <property type="match status" value="1"/>
</dbReference>
<dbReference type="OrthoDB" id="7521939at2"/>
<accession>A0A397NQI6</accession>
<proteinExistence type="predicted"/>
<dbReference type="Proteomes" id="UP000266568">
    <property type="component" value="Unassembled WGS sequence"/>
</dbReference>
<organism evidence="2 3">
    <name type="scientific">Hephaestia caeni</name>
    <dbReference type="NCBI Taxonomy" id="645617"/>
    <lineage>
        <taxon>Bacteria</taxon>
        <taxon>Pseudomonadati</taxon>
        <taxon>Pseudomonadota</taxon>
        <taxon>Alphaproteobacteria</taxon>
        <taxon>Sphingomonadales</taxon>
        <taxon>Sphingomonadaceae</taxon>
        <taxon>Hephaestia</taxon>
    </lineage>
</organism>
<evidence type="ECO:0000256" key="1">
    <source>
        <dbReference type="SAM" id="SignalP"/>
    </source>
</evidence>
<dbReference type="EMBL" id="QXDC01000004">
    <property type="protein sequence ID" value="RIA37939.1"/>
    <property type="molecule type" value="Genomic_DNA"/>
</dbReference>
<feature type="chain" id="PRO_5017200001" evidence="1">
    <location>
        <begin position="22"/>
        <end position="567"/>
    </location>
</feature>
<dbReference type="GO" id="GO:0006508">
    <property type="term" value="P:proteolysis"/>
    <property type="evidence" value="ECO:0007669"/>
    <property type="project" value="UniProtKB-KW"/>
</dbReference>
<feature type="signal peptide" evidence="1">
    <location>
        <begin position="1"/>
        <end position="21"/>
    </location>
</feature>
<dbReference type="SUPFAM" id="SSF55486">
    <property type="entry name" value="Metalloproteases ('zincins'), catalytic domain"/>
    <property type="match status" value="1"/>
</dbReference>
<dbReference type="RefSeq" id="WP_147373731.1">
    <property type="nucleotide sequence ID" value="NZ_QXDC01000004.1"/>
</dbReference>
<keyword evidence="1" id="KW-0732">Signal</keyword>
<evidence type="ECO:0000313" key="3">
    <source>
        <dbReference type="Proteomes" id="UP000266568"/>
    </source>
</evidence>
<comment type="caution">
    <text evidence="2">The sequence shown here is derived from an EMBL/GenBank/DDBJ whole genome shotgun (WGS) entry which is preliminary data.</text>
</comment>
<keyword evidence="2" id="KW-0482">Metalloprotease</keyword>
<protein>
    <submittedName>
        <fullName evidence="2">Putative metalloprotease with PDZ domain</fullName>
    </submittedName>
</protein>
<dbReference type="AlphaFoldDB" id="A0A397NQI6"/>
<sequence length="567" mass="62033">MRSIHLAILAAAAVVAAPLAAQSPDAGPPTMTLDVTPTAIDPATQTGAMTVEMTIPAMRVRKGEVMLRLGLGMPGQARPHRVTAITATDSRGPIALEAAPGMVAEWHAPRDVEGDVHVRYTLALESIPMLQGGPPTAVRVDGRAFSGIGEVLFAQPSLETPIAIKVDWHLEGMPNGAEAISSFGDGAIDLPVGAPDRLGNAVYMVGPVWREPEQGTIDNFSAVWADDPGFDPRAIMRWTAKLHSWMSDFFGDETAPPYRVFMRFNPMNAGGGAALYHSFLVTYGKGVTGETLKSILGHEMTHTWTANDLGKWYDEGDAVYYQALLPWRAGLMSDEEYLADINQTASRYYTGLLRNTTEEEAVRRFWEDTRVRVLPYDRGAMYFAKLNGMIRRASGGKRSVDDLVFEMIDRAKKRLPITDAVWLDMLRREVGEKAVEMHRTMLSGGLIVPESDDFGPCFRRTTKMIRRFDVGFDFASLIGADKVVRGLKPESEAAKAGVREGDHFTYGVALDAVQAEVNRTFTIQVTRDGQTFPITYLPRGEAVEAYQWEVDPAAPAGACHSQQGAAL</sequence>
<keyword evidence="3" id="KW-1185">Reference proteome</keyword>
<dbReference type="GO" id="GO:0008237">
    <property type="term" value="F:metallopeptidase activity"/>
    <property type="evidence" value="ECO:0007669"/>
    <property type="project" value="UniProtKB-KW"/>
</dbReference>
<gene>
    <name evidence="2" type="ORF">DFR49_3829</name>
</gene>
<dbReference type="InterPro" id="IPR027268">
    <property type="entry name" value="Peptidase_M4/M1_CTD_sf"/>
</dbReference>
<keyword evidence="2" id="KW-0645">Protease</keyword>
<name>A0A397NQI6_9SPHN</name>